<dbReference type="AlphaFoldDB" id="A0A5B9DE18"/>
<dbReference type="GeneID" id="41330786"/>
<proteinExistence type="inferred from homology"/>
<evidence type="ECO:0000256" key="1">
    <source>
        <dbReference type="ARBA" id="ARBA00004808"/>
    </source>
</evidence>
<sequence length="608" mass="69064">MVKTKKSQKIKKKSIDSLENLIDLGVSFLENGDILEARHYFQDAIKKFPSKPQGFIHLGLFNLKNDDLVAASNNFLNAANLDRKNTEIWINLAKIHFKLGGLARAFDYSQKSLELSPNNPKVLFYAGIIKLFQMDLYYAKKYLTKAATIEKDPIYPYVKFFLGILYAKQGLYLKAAENFRAIKSHPIFKDISTKNGLCLQNNLGMVEYRLGNIIVAEQIFEHITKNGHNLNANIWINLAMIYWSQDKTQQNLSALRKASQIDPKSWPWVKELEEYLKSGQDGLKAKIQNLLKENPEGKNISMFLGCVIPNRYPFIDAACRHVLNSLKVGVVELEGAGCCPAPGVFRSFDINTWRVLGARNITIAEDIERDMCIMCNGCYGTLNDINTDLKEDIEKRDYVNDKLKEIGREFKGTIDTNHILWILYNDVGMKELKKKIVHKLDYNIAIHYGCHILKPIHNKPWKDSFEAPTFFDDIMELTGVKSIPHQDKLMCCGAGGGLRGSIKQVADDFTRDKMESYRAAGVDMVVDCCPFCHLQLDLGQVGINSDFKDKIEEPFKTPVIYFTQLLGLAMGLDPYSLGLLRTPQPKVIPPFIPVVPIFTKFIDDIDIK</sequence>
<evidence type="ECO:0000313" key="7">
    <source>
        <dbReference type="EMBL" id="QEE16976.1"/>
    </source>
</evidence>
<dbReference type="SMART" id="SM00028">
    <property type="entry name" value="TPR"/>
    <property type="match status" value="6"/>
</dbReference>
<dbReference type="InterPro" id="IPR017678">
    <property type="entry name" value="CoB/CoM_hetero-S_Rdtase_bsu"/>
</dbReference>
<keyword evidence="8" id="KW-1185">Reference proteome</keyword>
<accession>A0A5B9DE18</accession>
<dbReference type="Proteomes" id="UP000321408">
    <property type="component" value="Chromosome"/>
</dbReference>
<dbReference type="Gene3D" id="1.25.40.10">
    <property type="entry name" value="Tetratricopeptide repeat domain"/>
    <property type="match status" value="1"/>
</dbReference>
<dbReference type="GO" id="GO:0051912">
    <property type="term" value="F:CoB--CoM heterodisulfide reductase activity"/>
    <property type="evidence" value="ECO:0007669"/>
    <property type="project" value="UniProtKB-EC"/>
</dbReference>
<dbReference type="GO" id="GO:0015948">
    <property type="term" value="P:methanogenesis"/>
    <property type="evidence" value="ECO:0007669"/>
    <property type="project" value="UniProtKB-KW"/>
</dbReference>
<dbReference type="PANTHER" id="PTHR42947">
    <property type="entry name" value="COB--COM HETERODISULFIDE REDUCTASE SUBUNIT B 1"/>
    <property type="match status" value="1"/>
</dbReference>
<dbReference type="SUPFAM" id="SSF48452">
    <property type="entry name" value="TPR-like"/>
    <property type="match status" value="2"/>
</dbReference>
<dbReference type="InterPro" id="IPR019734">
    <property type="entry name" value="TPR_rpt"/>
</dbReference>
<dbReference type="Pfam" id="PF13432">
    <property type="entry name" value="TPR_16"/>
    <property type="match status" value="1"/>
</dbReference>
<evidence type="ECO:0000256" key="3">
    <source>
        <dbReference type="ARBA" id="ARBA00022994"/>
    </source>
</evidence>
<comment type="similarity">
    <text evidence="2">Belongs to the HdrB family.</text>
</comment>
<keyword evidence="4 7" id="KW-0560">Oxidoreductase</keyword>
<feature type="domain" description="Cysteine-rich" evidence="6">
    <location>
        <begin position="301"/>
        <end position="382"/>
    </location>
</feature>
<dbReference type="InterPro" id="IPR051278">
    <property type="entry name" value="HdrB/HdrD_reductase"/>
</dbReference>
<keyword evidence="5" id="KW-0802">TPR repeat</keyword>
<feature type="repeat" description="TPR" evidence="5">
    <location>
        <begin position="232"/>
        <end position="265"/>
    </location>
</feature>
<dbReference type="EC" id="1.8.98.1" evidence="7"/>
<evidence type="ECO:0000256" key="2">
    <source>
        <dbReference type="ARBA" id="ARBA00010431"/>
    </source>
</evidence>
<gene>
    <name evidence="7" type="primary">hdrB</name>
    <name evidence="7" type="ORF">DSAG12_02807</name>
</gene>
<evidence type="ECO:0000256" key="4">
    <source>
        <dbReference type="ARBA" id="ARBA00023002"/>
    </source>
</evidence>
<name>A0A5B9DE18_9ARCH</name>
<dbReference type="UniPathway" id="UPA00647">
    <property type="reaction ID" value="UER00700"/>
</dbReference>
<feature type="repeat" description="TPR" evidence="5">
    <location>
        <begin position="86"/>
        <end position="119"/>
    </location>
</feature>
<dbReference type="NCBIfam" id="TIGR03288">
    <property type="entry name" value="CoB_CoM_SS_B"/>
    <property type="match status" value="1"/>
</dbReference>
<dbReference type="InterPro" id="IPR004017">
    <property type="entry name" value="Cys_rich_dom"/>
</dbReference>
<keyword evidence="3" id="KW-0484">Methanogenesis</keyword>
<comment type="pathway">
    <text evidence="1">Cofactor metabolism; coenzyme M-coenzyme B heterodisulfide reduction; coenzyme B and coenzyme M from coenzyme M-coenzyme B heterodisulfide: step 1/1.</text>
</comment>
<dbReference type="Pfam" id="PF13181">
    <property type="entry name" value="TPR_8"/>
    <property type="match status" value="2"/>
</dbReference>
<dbReference type="PANTHER" id="PTHR42947:SF1">
    <property type="entry name" value="COB--COM HETERODISULFIDE REDUCTASE SUBUNIT B 1"/>
    <property type="match status" value="1"/>
</dbReference>
<organism evidence="7 8">
    <name type="scientific">Promethearchaeum syntrophicum</name>
    <dbReference type="NCBI Taxonomy" id="2594042"/>
    <lineage>
        <taxon>Archaea</taxon>
        <taxon>Promethearchaeati</taxon>
        <taxon>Promethearchaeota</taxon>
        <taxon>Promethearchaeia</taxon>
        <taxon>Promethearchaeales</taxon>
        <taxon>Promethearchaeaceae</taxon>
        <taxon>Promethearchaeum</taxon>
    </lineage>
</organism>
<dbReference type="RefSeq" id="WP_147663899.1">
    <property type="nucleotide sequence ID" value="NZ_CP042905.2"/>
</dbReference>
<dbReference type="Pfam" id="PF02754">
    <property type="entry name" value="CCG"/>
    <property type="match status" value="2"/>
</dbReference>
<feature type="domain" description="Cysteine-rich" evidence="6">
    <location>
        <begin position="444"/>
        <end position="537"/>
    </location>
</feature>
<evidence type="ECO:0000313" key="8">
    <source>
        <dbReference type="Proteomes" id="UP000321408"/>
    </source>
</evidence>
<evidence type="ECO:0000256" key="5">
    <source>
        <dbReference type="PROSITE-ProRule" id="PRU00339"/>
    </source>
</evidence>
<reference evidence="7 8" key="1">
    <citation type="journal article" date="2020" name="Nature">
        <title>Isolation of an archaeon at the prokaryote-eukaryote interface.</title>
        <authorList>
            <person name="Imachi H."/>
            <person name="Nobu M.K."/>
            <person name="Nakahara N."/>
            <person name="Morono Y."/>
            <person name="Ogawara M."/>
            <person name="Takaki Y."/>
            <person name="Takano Y."/>
            <person name="Uematsu K."/>
            <person name="Ikuta T."/>
            <person name="Ito M."/>
            <person name="Matsui Y."/>
            <person name="Miyazaki M."/>
            <person name="Murata K."/>
            <person name="Saito Y."/>
            <person name="Sakai S."/>
            <person name="Song C."/>
            <person name="Tasumi E."/>
            <person name="Yamanaka Y."/>
            <person name="Yamaguchi T."/>
            <person name="Kamagata Y."/>
            <person name="Tamaki H."/>
            <person name="Takai K."/>
        </authorList>
    </citation>
    <scope>NUCLEOTIDE SEQUENCE [LARGE SCALE GENOMIC DNA]</scope>
    <source>
        <strain evidence="7 8">MK-D1</strain>
    </source>
</reference>
<reference evidence="7 8" key="2">
    <citation type="journal article" date="2024" name="Int. J. Syst. Evol. Microbiol.">
        <title>Promethearchaeum syntrophicum gen. nov., sp. nov., an anaerobic, obligately syntrophic archaeon, the first isolate of the lineage 'Asgard' archaea, and proposal of the new archaeal phylum Promethearchaeota phyl. nov. and kingdom Promethearchaeati regn. nov.</title>
        <authorList>
            <person name="Imachi H."/>
            <person name="Nobu M.K."/>
            <person name="Kato S."/>
            <person name="Takaki Y."/>
            <person name="Miyazaki M."/>
            <person name="Miyata M."/>
            <person name="Ogawara M."/>
            <person name="Saito Y."/>
            <person name="Sakai S."/>
            <person name="Tahara Y.O."/>
            <person name="Takano Y."/>
            <person name="Tasumi E."/>
            <person name="Uematsu K."/>
            <person name="Yoshimura T."/>
            <person name="Itoh T."/>
            <person name="Ohkuma M."/>
            <person name="Takai K."/>
        </authorList>
    </citation>
    <scope>NUCLEOTIDE SEQUENCE [LARGE SCALE GENOMIC DNA]</scope>
    <source>
        <strain evidence="7 8">MK-D1</strain>
    </source>
</reference>
<evidence type="ECO:0000259" key="6">
    <source>
        <dbReference type="Pfam" id="PF02754"/>
    </source>
</evidence>
<dbReference type="PROSITE" id="PS50005">
    <property type="entry name" value="TPR"/>
    <property type="match status" value="3"/>
</dbReference>
<dbReference type="OrthoDB" id="144689at2157"/>
<protein>
    <submittedName>
        <fullName evidence="7">CoB--CoM heterodisulfide reductase subunit B</fullName>
        <ecNumber evidence="7">1.8.98.1</ecNumber>
    </submittedName>
</protein>
<dbReference type="EMBL" id="CP042905">
    <property type="protein sequence ID" value="QEE16976.1"/>
    <property type="molecule type" value="Genomic_DNA"/>
</dbReference>
<dbReference type="InterPro" id="IPR011990">
    <property type="entry name" value="TPR-like_helical_dom_sf"/>
</dbReference>
<dbReference type="KEGG" id="psyt:DSAG12_02807"/>
<dbReference type="Gene3D" id="1.20.1050.140">
    <property type="match status" value="1"/>
</dbReference>
<feature type="repeat" description="TPR" evidence="5">
    <location>
        <begin position="18"/>
        <end position="51"/>
    </location>
</feature>